<dbReference type="PANTHER" id="PTHR17224:SF1">
    <property type="entry name" value="PEPTIDYL-TRNA HYDROLASE"/>
    <property type="match status" value="1"/>
</dbReference>
<keyword evidence="2 7" id="KW-0820">tRNA-binding</keyword>
<keyword evidence="11" id="KW-1185">Reference proteome</keyword>
<dbReference type="SUPFAM" id="SSF53178">
    <property type="entry name" value="Peptidyl-tRNA hydrolase-like"/>
    <property type="match status" value="1"/>
</dbReference>
<dbReference type="GO" id="GO:0004045">
    <property type="term" value="F:peptidyl-tRNA hydrolase activity"/>
    <property type="evidence" value="ECO:0007669"/>
    <property type="project" value="UniProtKB-EC"/>
</dbReference>
<evidence type="ECO:0000256" key="9">
    <source>
        <dbReference type="RuleBase" id="RU004320"/>
    </source>
</evidence>
<dbReference type="PANTHER" id="PTHR17224">
    <property type="entry name" value="PEPTIDYL-TRNA HYDROLASE"/>
    <property type="match status" value="1"/>
</dbReference>
<dbReference type="RefSeq" id="WP_307354841.1">
    <property type="nucleotide sequence ID" value="NZ_BAAACJ010000008.1"/>
</dbReference>
<comment type="caution">
    <text evidence="10">The sequence shown here is derived from an EMBL/GenBank/DDBJ whole genome shotgun (WGS) entry which is preliminary data.</text>
</comment>
<keyword evidence="4 7" id="KW-0694">RNA-binding</keyword>
<comment type="catalytic activity">
    <reaction evidence="7 8">
        <text>an N-acyl-L-alpha-aminoacyl-tRNA + H2O = an N-acyl-L-amino acid + a tRNA + H(+)</text>
        <dbReference type="Rhea" id="RHEA:54448"/>
        <dbReference type="Rhea" id="RHEA-COMP:10123"/>
        <dbReference type="Rhea" id="RHEA-COMP:13883"/>
        <dbReference type="ChEBI" id="CHEBI:15377"/>
        <dbReference type="ChEBI" id="CHEBI:15378"/>
        <dbReference type="ChEBI" id="CHEBI:59874"/>
        <dbReference type="ChEBI" id="CHEBI:78442"/>
        <dbReference type="ChEBI" id="CHEBI:138191"/>
        <dbReference type="EC" id="3.1.1.29"/>
    </reaction>
</comment>
<evidence type="ECO:0000256" key="8">
    <source>
        <dbReference type="RuleBase" id="RU000673"/>
    </source>
</evidence>
<accession>A0ABU0JNF4</accession>
<comment type="function">
    <text evidence="7">Hydrolyzes ribosome-free peptidyl-tRNAs (with 1 or more amino acids incorporated), which drop off the ribosome during protein synthesis, or as a result of ribosome stalling.</text>
</comment>
<feature type="site" description="Stabilizes the basic form of H active site to accept a proton" evidence="7">
    <location>
        <position position="91"/>
    </location>
</feature>
<comment type="subunit">
    <text evidence="7">Monomer.</text>
</comment>
<comment type="similarity">
    <text evidence="5 7 9">Belongs to the PTH family.</text>
</comment>
<gene>
    <name evidence="7" type="primary">pth</name>
    <name evidence="10" type="ORF">QOZ93_000297</name>
</gene>
<keyword evidence="3 7" id="KW-0378">Hydrolase</keyword>
<dbReference type="HAMAP" id="MF_00083">
    <property type="entry name" value="Pept_tRNA_hydro_bact"/>
    <property type="match status" value="1"/>
</dbReference>
<dbReference type="NCBIfam" id="TIGR00447">
    <property type="entry name" value="pth"/>
    <property type="match status" value="1"/>
</dbReference>
<dbReference type="EMBL" id="JAUSWN010000002">
    <property type="protein sequence ID" value="MDQ0478588.1"/>
    <property type="molecule type" value="Genomic_DNA"/>
</dbReference>
<dbReference type="InterPro" id="IPR036416">
    <property type="entry name" value="Pept_tRNA_hydro_sf"/>
</dbReference>
<feature type="binding site" evidence="7">
    <location>
        <position position="66"/>
    </location>
    <ligand>
        <name>tRNA</name>
        <dbReference type="ChEBI" id="CHEBI:17843"/>
    </ligand>
</feature>
<evidence type="ECO:0000256" key="7">
    <source>
        <dbReference type="HAMAP-Rule" id="MF_00083"/>
    </source>
</evidence>
<evidence type="ECO:0000256" key="4">
    <source>
        <dbReference type="ARBA" id="ARBA00022884"/>
    </source>
</evidence>
<evidence type="ECO:0000256" key="3">
    <source>
        <dbReference type="ARBA" id="ARBA00022801"/>
    </source>
</evidence>
<feature type="binding site" evidence="7">
    <location>
        <position position="64"/>
    </location>
    <ligand>
        <name>tRNA</name>
        <dbReference type="ChEBI" id="CHEBI:17843"/>
    </ligand>
</feature>
<dbReference type="PROSITE" id="PS01196">
    <property type="entry name" value="PEPT_TRNA_HYDROL_2"/>
    <property type="match status" value="1"/>
</dbReference>
<comment type="subcellular location">
    <subcellularLocation>
        <location evidence="7">Cytoplasm</location>
    </subcellularLocation>
</comment>
<evidence type="ECO:0000256" key="5">
    <source>
        <dbReference type="ARBA" id="ARBA00038063"/>
    </source>
</evidence>
<comment type="function">
    <text evidence="7">Catalyzes the release of premature peptidyl moieties from peptidyl-tRNA molecules trapped in stalled 50S ribosomal subunits, and thus maintains levels of free tRNAs and 50S ribosomes.</text>
</comment>
<evidence type="ECO:0000313" key="11">
    <source>
        <dbReference type="Proteomes" id="UP001224418"/>
    </source>
</evidence>
<feature type="site" description="Discriminates between blocked and unblocked aminoacyl-tRNA" evidence="7">
    <location>
        <position position="9"/>
    </location>
</feature>
<organism evidence="10 11">
    <name type="scientific">Hathewaya limosa</name>
    <name type="common">Clostridium limosum</name>
    <dbReference type="NCBI Taxonomy" id="1536"/>
    <lineage>
        <taxon>Bacteria</taxon>
        <taxon>Bacillati</taxon>
        <taxon>Bacillota</taxon>
        <taxon>Clostridia</taxon>
        <taxon>Eubacteriales</taxon>
        <taxon>Clostridiaceae</taxon>
        <taxon>Hathewaya</taxon>
    </lineage>
</organism>
<protein>
    <recommendedName>
        <fullName evidence="6 7">Peptidyl-tRNA hydrolase</fullName>
        <shortName evidence="7">Pth</shortName>
        <ecNumber evidence="1 7">3.1.1.29</ecNumber>
    </recommendedName>
</protein>
<keyword evidence="7" id="KW-0963">Cytoplasm</keyword>
<dbReference type="InterPro" id="IPR001328">
    <property type="entry name" value="Pept_tRNA_hydro"/>
</dbReference>
<proteinExistence type="inferred from homology"/>
<feature type="binding site" evidence="7">
    <location>
        <position position="14"/>
    </location>
    <ligand>
        <name>tRNA</name>
        <dbReference type="ChEBI" id="CHEBI:17843"/>
    </ligand>
</feature>
<evidence type="ECO:0000256" key="2">
    <source>
        <dbReference type="ARBA" id="ARBA00022555"/>
    </source>
</evidence>
<dbReference type="Pfam" id="PF01195">
    <property type="entry name" value="Pept_tRNA_hydro"/>
    <property type="match status" value="1"/>
</dbReference>
<dbReference type="EC" id="3.1.1.29" evidence="1 7"/>
<evidence type="ECO:0000256" key="6">
    <source>
        <dbReference type="ARBA" id="ARBA00050038"/>
    </source>
</evidence>
<dbReference type="CDD" id="cd00462">
    <property type="entry name" value="PTH"/>
    <property type="match status" value="1"/>
</dbReference>
<reference evidence="10 11" key="1">
    <citation type="submission" date="2023-07" db="EMBL/GenBank/DDBJ databases">
        <title>Genomic Encyclopedia of Type Strains, Phase IV (KMG-IV): sequencing the most valuable type-strain genomes for metagenomic binning, comparative biology and taxonomic classification.</title>
        <authorList>
            <person name="Goeker M."/>
        </authorList>
    </citation>
    <scope>NUCLEOTIDE SEQUENCE [LARGE SCALE GENOMIC DNA]</scope>
    <source>
        <strain evidence="10 11">DSM 1400</strain>
    </source>
</reference>
<feature type="active site" description="Proton acceptor" evidence="7">
    <location>
        <position position="19"/>
    </location>
</feature>
<dbReference type="PROSITE" id="PS01195">
    <property type="entry name" value="PEPT_TRNA_HYDROL_1"/>
    <property type="match status" value="1"/>
</dbReference>
<evidence type="ECO:0000313" key="10">
    <source>
        <dbReference type="EMBL" id="MDQ0478588.1"/>
    </source>
</evidence>
<sequence>MYLVVGLGNIGDEYKNTRHNAGFDAIDVLAEEYKINIDRVKFKGTYGEIRIGCEKIILLKPSTYMNLSGDSVQAVVDYYDIPTEKVIVLYDDISLNEGKVRVRAKGSAGGHNGIKDIIKKLGTQDFPRIKIGVGQPKNDLVAHVLGKFGKEERAKVEEVLKICPQIVEMIVKSGVTETMNKFNGFSVDE</sequence>
<name>A0ABU0JNF4_HATLI</name>
<dbReference type="Gene3D" id="3.40.50.1470">
    <property type="entry name" value="Peptidyl-tRNA hydrolase"/>
    <property type="match status" value="1"/>
</dbReference>
<evidence type="ECO:0000256" key="1">
    <source>
        <dbReference type="ARBA" id="ARBA00013260"/>
    </source>
</evidence>
<dbReference type="Proteomes" id="UP001224418">
    <property type="component" value="Unassembled WGS sequence"/>
</dbReference>
<dbReference type="InterPro" id="IPR018171">
    <property type="entry name" value="Pept_tRNA_hydro_CS"/>
</dbReference>
<feature type="binding site" evidence="7">
    <location>
        <position position="112"/>
    </location>
    <ligand>
        <name>tRNA</name>
        <dbReference type="ChEBI" id="CHEBI:17843"/>
    </ligand>
</feature>